<evidence type="ECO:0000256" key="2">
    <source>
        <dbReference type="ARBA" id="ARBA00011043"/>
    </source>
</evidence>
<dbReference type="NCBIfam" id="TIGR00231">
    <property type="entry name" value="small_GTP"/>
    <property type="match status" value="1"/>
</dbReference>
<evidence type="ECO:0000256" key="5">
    <source>
        <dbReference type="ARBA" id="ARBA00022723"/>
    </source>
</evidence>
<feature type="binding site" evidence="11">
    <location>
        <begin position="247"/>
        <end position="253"/>
    </location>
    <ligand>
        <name>GTP</name>
        <dbReference type="ChEBI" id="CHEBI:37565"/>
    </ligand>
</feature>
<dbReference type="InterPro" id="IPR027368">
    <property type="entry name" value="MnmE_dom2"/>
</dbReference>
<dbReference type="SUPFAM" id="SSF52540">
    <property type="entry name" value="P-loop containing nucleoside triphosphate hydrolases"/>
    <property type="match status" value="1"/>
</dbReference>
<evidence type="ECO:0000256" key="11">
    <source>
        <dbReference type="HAMAP-Rule" id="MF_00379"/>
    </source>
</evidence>
<dbReference type="PROSITE" id="PS51709">
    <property type="entry name" value="G_TRME"/>
    <property type="match status" value="1"/>
</dbReference>
<dbReference type="GO" id="GO:0002098">
    <property type="term" value="P:tRNA wobble uridine modification"/>
    <property type="evidence" value="ECO:0007669"/>
    <property type="project" value="TreeGrafter"/>
</dbReference>
<reference evidence="15" key="2">
    <citation type="submission" date="2018-11" db="EMBL/GenBank/DDBJ databases">
        <title>Complete Plastid Genome of Cyanidioschyzon merolae Isolate 5578.</title>
        <authorList>
            <person name="Bi G."/>
        </authorList>
    </citation>
    <scope>NUCLEOTIDE SEQUENCE</scope>
</reference>
<evidence type="ECO:0000256" key="7">
    <source>
        <dbReference type="ARBA" id="ARBA00022801"/>
    </source>
</evidence>
<dbReference type="CDD" id="cd04164">
    <property type="entry name" value="trmE"/>
    <property type="match status" value="1"/>
</dbReference>
<evidence type="ECO:0000256" key="6">
    <source>
        <dbReference type="ARBA" id="ARBA00022741"/>
    </source>
</evidence>
<dbReference type="Pfam" id="PF10396">
    <property type="entry name" value="TrmE_N"/>
    <property type="match status" value="1"/>
</dbReference>
<dbReference type="InterPro" id="IPR005225">
    <property type="entry name" value="Small_GTP-bd"/>
</dbReference>
<dbReference type="InterPro" id="IPR027266">
    <property type="entry name" value="TrmE/GcvT-like"/>
</dbReference>
<dbReference type="GO" id="GO:0009507">
    <property type="term" value="C:chloroplast"/>
    <property type="evidence" value="ECO:0007669"/>
    <property type="project" value="UniProtKB-SubCell"/>
</dbReference>
<evidence type="ECO:0000256" key="9">
    <source>
        <dbReference type="ARBA" id="ARBA00022958"/>
    </source>
</evidence>
<dbReference type="PANTHER" id="PTHR42714:SF2">
    <property type="entry name" value="TRNA MODIFICATION GTPASE GTPBP3, MITOCHONDRIAL"/>
    <property type="match status" value="1"/>
</dbReference>
<keyword evidence="15" id="KW-0150">Chloroplast</keyword>
<dbReference type="GO" id="GO:0005525">
    <property type="term" value="F:GTP binding"/>
    <property type="evidence" value="ECO:0007669"/>
    <property type="project" value="UniProtKB-UniRule"/>
</dbReference>
<dbReference type="Gene3D" id="1.20.120.430">
    <property type="entry name" value="tRNA modification GTPase MnmE domain 2"/>
    <property type="match status" value="1"/>
</dbReference>
<keyword evidence="6 11" id="KW-0547">Nucleotide-binding</keyword>
<feature type="binding site" evidence="11">
    <location>
        <position position="442"/>
    </location>
    <ligand>
        <name>(6S)-5-formyl-5,6,7,8-tetrahydrofolate</name>
        <dbReference type="ChEBI" id="CHEBI:57457"/>
    </ligand>
</feature>
<dbReference type="Gene3D" id="3.30.1360.120">
    <property type="entry name" value="Probable tRNA modification gtpase trme, domain 1"/>
    <property type="match status" value="1"/>
</dbReference>
<dbReference type="EMBL" id="MK231135">
    <property type="protein sequence ID" value="QFV17112.1"/>
    <property type="molecule type" value="Genomic_DNA"/>
</dbReference>
<feature type="binding site" evidence="11">
    <location>
        <position position="249"/>
    </location>
    <ligand>
        <name>K(+)</name>
        <dbReference type="ChEBI" id="CHEBI:29103"/>
    </ligand>
</feature>
<feature type="binding site" evidence="11">
    <location>
        <begin position="272"/>
        <end position="275"/>
    </location>
    <ligand>
        <name>GTP</name>
        <dbReference type="ChEBI" id="CHEBI:37565"/>
    </ligand>
</feature>
<proteinExistence type="inferred from homology"/>
<dbReference type="CDD" id="cd14858">
    <property type="entry name" value="TrmE_N"/>
    <property type="match status" value="1"/>
</dbReference>
<comment type="subcellular location">
    <subcellularLocation>
        <location evidence="1 11">Plastid</location>
        <location evidence="1 11">Chloroplast</location>
    </subcellularLocation>
</comment>
<evidence type="ECO:0000256" key="10">
    <source>
        <dbReference type="ARBA" id="ARBA00023134"/>
    </source>
</evidence>
<dbReference type="InterPro" id="IPR027417">
    <property type="entry name" value="P-loop_NTPase"/>
</dbReference>
<dbReference type="GO" id="GO:0046872">
    <property type="term" value="F:metal ion binding"/>
    <property type="evidence" value="ECO:0007669"/>
    <property type="project" value="UniProtKB-KW"/>
</dbReference>
<feature type="binding site" evidence="11">
    <location>
        <position position="247"/>
    </location>
    <ligand>
        <name>K(+)</name>
        <dbReference type="ChEBI" id="CHEBI:29103"/>
    </ligand>
</feature>
<feature type="domain" description="TrmE-type G" evidence="13">
    <location>
        <begin position="218"/>
        <end position="369"/>
    </location>
</feature>
<evidence type="ECO:0000313" key="14">
    <source>
        <dbReference type="EMBL" id="QFV16933.1"/>
    </source>
</evidence>
<feature type="binding site" evidence="11">
    <location>
        <position position="126"/>
    </location>
    <ligand>
        <name>(6S)-5-formyl-5,6,7,8-tetrahydrofolate</name>
        <dbReference type="ChEBI" id="CHEBI:57457"/>
    </ligand>
</feature>
<evidence type="ECO:0000256" key="12">
    <source>
        <dbReference type="RuleBase" id="RU003313"/>
    </source>
</evidence>
<dbReference type="InterPro" id="IPR025867">
    <property type="entry name" value="MnmE_helical"/>
</dbReference>
<dbReference type="PANTHER" id="PTHR42714">
    <property type="entry name" value="TRNA MODIFICATION GTPASE GTPBP3"/>
    <property type="match status" value="1"/>
</dbReference>
<keyword evidence="5 11" id="KW-0479">Metal-binding</keyword>
<dbReference type="Gene3D" id="3.40.50.300">
    <property type="entry name" value="P-loop containing nucleotide triphosphate hydrolases"/>
    <property type="match status" value="1"/>
</dbReference>
<dbReference type="EMBL" id="MK231134">
    <property type="protein sequence ID" value="QFV16933.1"/>
    <property type="molecule type" value="Genomic_DNA"/>
</dbReference>
<dbReference type="Pfam" id="PF12631">
    <property type="entry name" value="MnmE_helical"/>
    <property type="match status" value="1"/>
</dbReference>
<dbReference type="Pfam" id="PF01926">
    <property type="entry name" value="MMR_HSR1"/>
    <property type="match status" value="1"/>
</dbReference>
<feature type="binding site" evidence="11">
    <location>
        <position position="253"/>
    </location>
    <ligand>
        <name>Mg(2+)</name>
        <dbReference type="ChEBI" id="CHEBI:18420"/>
    </ligand>
</feature>
<evidence type="ECO:0000313" key="15">
    <source>
        <dbReference type="EMBL" id="QFV17112.1"/>
    </source>
</evidence>
<dbReference type="InterPro" id="IPR004520">
    <property type="entry name" value="GTPase_MnmE"/>
</dbReference>
<evidence type="ECO:0000256" key="4">
    <source>
        <dbReference type="ARBA" id="ARBA00022694"/>
    </source>
</evidence>
<comment type="caution">
    <text evidence="11">Lacks conserved residue(s) required for the propagation of feature annotation.</text>
</comment>
<feature type="binding site" evidence="11">
    <location>
        <position position="252"/>
    </location>
    <ligand>
        <name>K(+)</name>
        <dbReference type="ChEBI" id="CHEBI:29103"/>
    </ligand>
</feature>
<comment type="cofactor">
    <cofactor evidence="11">
        <name>K(+)</name>
        <dbReference type="ChEBI" id="CHEBI:29103"/>
    </cofactor>
    <text evidence="11">Binds 1 potassium ion per subunit.</text>
</comment>
<feature type="binding site" evidence="11">
    <location>
        <position position="87"/>
    </location>
    <ligand>
        <name>(6S)-5-formyl-5,6,7,8-tetrahydrofolate</name>
        <dbReference type="ChEBI" id="CHEBI:57457"/>
    </ligand>
</feature>
<keyword evidence="3 15" id="KW-0934">Plastid</keyword>
<dbReference type="NCBIfam" id="TIGR00450">
    <property type="entry name" value="mnmE_trmE_thdF"/>
    <property type="match status" value="1"/>
</dbReference>
<keyword evidence="9 11" id="KW-0630">Potassium</keyword>
<dbReference type="InterPro" id="IPR031168">
    <property type="entry name" value="G_TrmE"/>
</dbReference>
<reference evidence="14" key="1">
    <citation type="submission" date="2018-11" db="EMBL/GenBank/DDBJ databases">
        <title>Complete Plastid Genome of Cyanidioschyzon merolae Isolate 5508.</title>
        <authorList>
            <person name="Bi G."/>
        </authorList>
    </citation>
    <scope>NUCLEOTIDE SEQUENCE</scope>
    <source>
        <strain evidence="14">5508</strain>
    </source>
</reference>
<dbReference type="InterPro" id="IPR018948">
    <property type="entry name" value="GTP-bd_TrmE_N"/>
</dbReference>
<evidence type="ECO:0000256" key="8">
    <source>
        <dbReference type="ARBA" id="ARBA00022842"/>
    </source>
</evidence>
<dbReference type="AlphaFoldDB" id="A0A5P9RV15"/>
<evidence type="ECO:0000256" key="3">
    <source>
        <dbReference type="ARBA" id="ARBA00022640"/>
    </source>
</evidence>
<keyword evidence="8 11" id="KW-0460">Magnesium</keyword>
<keyword evidence="4 11" id="KW-0819">tRNA processing</keyword>
<feature type="binding site" evidence="11">
    <location>
        <begin position="228"/>
        <end position="233"/>
    </location>
    <ligand>
        <name>GTP</name>
        <dbReference type="ChEBI" id="CHEBI:37565"/>
    </ligand>
</feature>
<gene>
    <name evidence="15" type="primary">trmE</name>
    <name evidence="11" type="synonym">mnmE</name>
    <name evidence="11" type="synonym">thdF</name>
</gene>
<feature type="binding site" evidence="11">
    <location>
        <position position="232"/>
    </location>
    <ligand>
        <name>Mg(2+)</name>
        <dbReference type="ChEBI" id="CHEBI:18420"/>
    </ligand>
</feature>
<keyword evidence="10 11" id="KW-0342">GTP-binding</keyword>
<comment type="similarity">
    <text evidence="2 11 12">Belongs to the TRAFAC class TrmE-Era-EngA-EngB-Septin-like GTPase superfamily. TrmE GTPase family.</text>
</comment>
<accession>A0A5P9RV15</accession>
<dbReference type="GO" id="GO:0030488">
    <property type="term" value="P:tRNA methylation"/>
    <property type="evidence" value="ECO:0007669"/>
    <property type="project" value="TreeGrafter"/>
</dbReference>
<protein>
    <recommendedName>
        <fullName evidence="11">Probable tRNA modification GTPase MnmE</fullName>
        <ecNumber evidence="11">3.6.-.-</ecNumber>
    </recommendedName>
</protein>
<name>A0A5P9RV15_CYAME</name>
<keyword evidence="7 11" id="KW-0378">Hydrolase</keyword>
<organism evidence="15">
    <name type="scientific">Cyanidioschyzon merolae</name>
    <name type="common">Red alga</name>
    <dbReference type="NCBI Taxonomy" id="45157"/>
    <lineage>
        <taxon>Eukaryota</taxon>
        <taxon>Rhodophyta</taxon>
        <taxon>Bangiophyceae</taxon>
        <taxon>Cyanidiales</taxon>
        <taxon>Cyanidiaceae</taxon>
        <taxon>Cyanidioschyzon</taxon>
    </lineage>
</organism>
<evidence type="ECO:0000259" key="13">
    <source>
        <dbReference type="PROSITE" id="PS51709"/>
    </source>
</evidence>
<dbReference type="FunFam" id="3.30.1360.120:FF:000003">
    <property type="entry name" value="tRNA modification GTPase MnmE"/>
    <property type="match status" value="1"/>
</dbReference>
<dbReference type="GO" id="GO:0005829">
    <property type="term" value="C:cytosol"/>
    <property type="evidence" value="ECO:0007669"/>
    <property type="project" value="TreeGrafter"/>
</dbReference>
<geneLocation type="chloroplast" evidence="15"/>
<feature type="binding site" evidence="11">
    <location>
        <position position="228"/>
    </location>
    <ligand>
        <name>K(+)</name>
        <dbReference type="ChEBI" id="CHEBI:29103"/>
    </ligand>
</feature>
<evidence type="ECO:0000256" key="1">
    <source>
        <dbReference type="ARBA" id="ARBA00004229"/>
    </source>
</evidence>
<dbReference type="InterPro" id="IPR006073">
    <property type="entry name" value="GTP-bd"/>
</dbReference>
<dbReference type="EC" id="3.6.-.-" evidence="11"/>
<sequence>MTLANVFIQDTIVAIATYLAPSSVAIIRLSGNEAIRLAKSICVKKNHWHSHRIIHTYVQDDQNQLIDEVLVLPMLAPRSYTRQDVVEIHAHGGVVVAQTILQLLINRGARLAKPGEFTLRAFINGRLTLTQAESVLELIHAPSVAMAKKALSNLRGALSTQLHQVRSELIQLLAQIEAHLDFDLDNTFVFNSFINSLTNIINQIQNLLNTPSKFYRYGIQVALLGPANAGKSTLFNALIGEERSIVTPIAGTTTDVVEATLQWQQICFRFFDTAGLKEASSEIETKAMAKAQQIAKQCDLILWIIDATSPNLPIPPYLLNSKPLLVVYNKIDVDSSDVLDHTSYPTVKVSALYATNLSQLKQLIWQQATQLFQLDGIYINERQSQLLQQAKQHLCNLQSALDEGYPLEIISWHLKNAIQCLDENDVNASTLNAIFSQFCIGK</sequence>
<feature type="binding site" evidence="11">
    <location>
        <position position="28"/>
    </location>
    <ligand>
        <name>(6S)-5-formyl-5,6,7,8-tetrahydrofolate</name>
        <dbReference type="ChEBI" id="CHEBI:57457"/>
    </ligand>
</feature>
<comment type="function">
    <text evidence="11">Exhibits a very high intrinsic GTPase hydrolysis rate. Involved in the addition of a carboxymethylaminomethyl (cmnm) group at the wobble position (U34) of certain tRNAs, forming tRNA-cmnm(5)s(2)U34.</text>
</comment>
<dbReference type="HAMAP" id="MF_00379">
    <property type="entry name" value="GTPase_MnmE"/>
    <property type="match status" value="1"/>
</dbReference>
<dbReference type="GO" id="GO:0042802">
    <property type="term" value="F:identical protein binding"/>
    <property type="evidence" value="ECO:0007669"/>
    <property type="project" value="UniProtKB-ARBA"/>
</dbReference>
<dbReference type="GO" id="GO:0003924">
    <property type="term" value="F:GTPase activity"/>
    <property type="evidence" value="ECO:0007669"/>
    <property type="project" value="UniProtKB-UniRule"/>
</dbReference>